<name>A0ACC0JJL0_CHOFU</name>
<organism evidence="1 2">
    <name type="scientific">Choristoneura fumiferana</name>
    <name type="common">Spruce budworm moth</name>
    <name type="synonym">Archips fumiferana</name>
    <dbReference type="NCBI Taxonomy" id="7141"/>
    <lineage>
        <taxon>Eukaryota</taxon>
        <taxon>Metazoa</taxon>
        <taxon>Ecdysozoa</taxon>
        <taxon>Arthropoda</taxon>
        <taxon>Hexapoda</taxon>
        <taxon>Insecta</taxon>
        <taxon>Pterygota</taxon>
        <taxon>Neoptera</taxon>
        <taxon>Endopterygota</taxon>
        <taxon>Lepidoptera</taxon>
        <taxon>Glossata</taxon>
        <taxon>Ditrysia</taxon>
        <taxon>Tortricoidea</taxon>
        <taxon>Tortricidae</taxon>
        <taxon>Tortricinae</taxon>
        <taxon>Choristoneura</taxon>
    </lineage>
</organism>
<accession>A0ACC0JJL0</accession>
<sequence>MKIVTAITVTMLLVQAFGAPQSKPIKNPDLSFEELNYIARVRNGEAPKVPKTLTPCARAILGCCVGKVMNTSCSEAHKCGGLFFDDNPCEDKFIIDALKAARIFYDQFNKVTT</sequence>
<protein>
    <submittedName>
        <fullName evidence="1">Uncharacterized protein</fullName>
    </submittedName>
</protein>
<evidence type="ECO:0000313" key="1">
    <source>
        <dbReference type="EMBL" id="KAI8424297.1"/>
    </source>
</evidence>
<reference evidence="1 2" key="1">
    <citation type="journal article" date="2022" name="Genome Biol. Evol.">
        <title>The Spruce Budworm Genome: Reconstructing the Evolutionary History of Antifreeze Proteins.</title>
        <authorList>
            <person name="Beliveau C."/>
            <person name="Gagne P."/>
            <person name="Picq S."/>
            <person name="Vernygora O."/>
            <person name="Keeling C.I."/>
            <person name="Pinkney K."/>
            <person name="Doucet D."/>
            <person name="Wen F."/>
            <person name="Johnston J.S."/>
            <person name="Maaroufi H."/>
            <person name="Boyle B."/>
            <person name="Laroche J."/>
            <person name="Dewar K."/>
            <person name="Juretic N."/>
            <person name="Blackburn G."/>
            <person name="Nisole A."/>
            <person name="Brunet B."/>
            <person name="Brandao M."/>
            <person name="Lumley L."/>
            <person name="Duan J."/>
            <person name="Quan G."/>
            <person name="Lucarotti C.J."/>
            <person name="Roe A.D."/>
            <person name="Sperling F.A.H."/>
            <person name="Levesque R.C."/>
            <person name="Cusson M."/>
        </authorList>
    </citation>
    <scope>NUCLEOTIDE SEQUENCE [LARGE SCALE GENOMIC DNA]</scope>
    <source>
        <strain evidence="1">Glfc:IPQL:Cfum</strain>
    </source>
</reference>
<dbReference type="EMBL" id="CM046104">
    <property type="protein sequence ID" value="KAI8424297.1"/>
    <property type="molecule type" value="Genomic_DNA"/>
</dbReference>
<proteinExistence type="predicted"/>
<gene>
    <name evidence="1" type="ORF">MSG28_002847</name>
</gene>
<dbReference type="Proteomes" id="UP001064048">
    <property type="component" value="Chromosome 4"/>
</dbReference>
<evidence type="ECO:0000313" key="2">
    <source>
        <dbReference type="Proteomes" id="UP001064048"/>
    </source>
</evidence>
<comment type="caution">
    <text evidence="1">The sequence shown here is derived from an EMBL/GenBank/DDBJ whole genome shotgun (WGS) entry which is preliminary data.</text>
</comment>
<keyword evidence="2" id="KW-1185">Reference proteome</keyword>